<gene>
    <name evidence="4" type="ORF">ACFSQW_22115</name>
</gene>
<dbReference type="PROSITE" id="PS50930">
    <property type="entry name" value="HTH_LYTTR"/>
    <property type="match status" value="1"/>
</dbReference>
<dbReference type="SMART" id="SM00850">
    <property type="entry name" value="LytTR"/>
    <property type="match status" value="1"/>
</dbReference>
<dbReference type="PANTHER" id="PTHR37299:SF1">
    <property type="entry name" value="STAGE 0 SPORULATION PROTEIN A HOMOLOG"/>
    <property type="match status" value="1"/>
</dbReference>
<dbReference type="Pfam" id="PF00072">
    <property type="entry name" value="Response_reg"/>
    <property type="match status" value="1"/>
</dbReference>
<sequence length="250" mass="28628">MRILIVEDETAAYETLVEILREIDPTIAVVANTESVSQTIKWLNENPPPDLILMDIHLSDGSSFLIFDHITVEVPIIFTTAYDEYAIEAFKVNSIDYLLKPIKSQELQRALGKFKKLSQPDILAYLSQISNLSPAKSYSERVLIPVKDKLLPIPVTEISYFYTTDKHTVIQLKDGKQYPYSKTLDQIFQTLDPALFYRANKQFIIARHVIKDITIWFDSRLLVTLNSDVPEPIYISKNKAVAFKDWMIAG</sequence>
<proteinExistence type="predicted"/>
<evidence type="ECO:0000256" key="1">
    <source>
        <dbReference type="PROSITE-ProRule" id="PRU00169"/>
    </source>
</evidence>
<dbReference type="SUPFAM" id="SSF52172">
    <property type="entry name" value="CheY-like"/>
    <property type="match status" value="1"/>
</dbReference>
<protein>
    <submittedName>
        <fullName evidence="4">LytR/AlgR family response regulator transcription factor</fullName>
    </submittedName>
</protein>
<dbReference type="PANTHER" id="PTHR37299">
    <property type="entry name" value="TRANSCRIPTIONAL REGULATOR-RELATED"/>
    <property type="match status" value="1"/>
</dbReference>
<dbReference type="Gene3D" id="3.40.50.2300">
    <property type="match status" value="1"/>
</dbReference>
<dbReference type="Gene3D" id="2.40.50.1020">
    <property type="entry name" value="LytTr DNA-binding domain"/>
    <property type="match status" value="1"/>
</dbReference>
<feature type="modified residue" description="4-aspartylphosphate" evidence="1">
    <location>
        <position position="55"/>
    </location>
</feature>
<dbReference type="SMART" id="SM00448">
    <property type="entry name" value="REC"/>
    <property type="match status" value="1"/>
</dbReference>
<dbReference type="InterPro" id="IPR007492">
    <property type="entry name" value="LytTR_DNA-bd_dom"/>
</dbReference>
<dbReference type="PROSITE" id="PS50110">
    <property type="entry name" value="RESPONSE_REGULATORY"/>
    <property type="match status" value="1"/>
</dbReference>
<keyword evidence="5" id="KW-1185">Reference proteome</keyword>
<evidence type="ECO:0000259" key="3">
    <source>
        <dbReference type="PROSITE" id="PS50930"/>
    </source>
</evidence>
<feature type="domain" description="HTH LytTR-type" evidence="3">
    <location>
        <begin position="144"/>
        <end position="249"/>
    </location>
</feature>
<keyword evidence="1" id="KW-0597">Phosphoprotein</keyword>
<dbReference type="EMBL" id="JBHULD010000025">
    <property type="protein sequence ID" value="MFD2557102.1"/>
    <property type="molecule type" value="Genomic_DNA"/>
</dbReference>
<dbReference type="RefSeq" id="WP_210354509.1">
    <property type="nucleotide sequence ID" value="NZ_JAEQMU010000002.1"/>
</dbReference>
<dbReference type="InterPro" id="IPR011006">
    <property type="entry name" value="CheY-like_superfamily"/>
</dbReference>
<name>A0ABW5L7F7_9SPHI</name>
<organism evidence="4 5">
    <name type="scientific">Sphingobacterium tabacisoli</name>
    <dbReference type="NCBI Taxonomy" id="2044855"/>
    <lineage>
        <taxon>Bacteria</taxon>
        <taxon>Pseudomonadati</taxon>
        <taxon>Bacteroidota</taxon>
        <taxon>Sphingobacteriia</taxon>
        <taxon>Sphingobacteriales</taxon>
        <taxon>Sphingobacteriaceae</taxon>
        <taxon>Sphingobacterium</taxon>
    </lineage>
</organism>
<accession>A0ABW5L7F7</accession>
<dbReference type="Proteomes" id="UP001597440">
    <property type="component" value="Unassembled WGS sequence"/>
</dbReference>
<dbReference type="Pfam" id="PF04397">
    <property type="entry name" value="LytTR"/>
    <property type="match status" value="1"/>
</dbReference>
<evidence type="ECO:0000313" key="4">
    <source>
        <dbReference type="EMBL" id="MFD2557102.1"/>
    </source>
</evidence>
<dbReference type="InterPro" id="IPR046947">
    <property type="entry name" value="LytR-like"/>
</dbReference>
<feature type="domain" description="Response regulatory" evidence="2">
    <location>
        <begin position="2"/>
        <end position="115"/>
    </location>
</feature>
<comment type="caution">
    <text evidence="4">The sequence shown here is derived from an EMBL/GenBank/DDBJ whole genome shotgun (WGS) entry which is preliminary data.</text>
</comment>
<evidence type="ECO:0000259" key="2">
    <source>
        <dbReference type="PROSITE" id="PS50110"/>
    </source>
</evidence>
<evidence type="ECO:0000313" key="5">
    <source>
        <dbReference type="Proteomes" id="UP001597440"/>
    </source>
</evidence>
<dbReference type="InterPro" id="IPR001789">
    <property type="entry name" value="Sig_transdc_resp-reg_receiver"/>
</dbReference>
<reference evidence="5" key="1">
    <citation type="journal article" date="2019" name="Int. J. Syst. Evol. Microbiol.">
        <title>The Global Catalogue of Microorganisms (GCM) 10K type strain sequencing project: providing services to taxonomists for standard genome sequencing and annotation.</title>
        <authorList>
            <consortium name="The Broad Institute Genomics Platform"/>
            <consortium name="The Broad Institute Genome Sequencing Center for Infectious Disease"/>
            <person name="Wu L."/>
            <person name="Ma J."/>
        </authorList>
    </citation>
    <scope>NUCLEOTIDE SEQUENCE [LARGE SCALE GENOMIC DNA]</scope>
    <source>
        <strain evidence="5">KCTC 52298</strain>
    </source>
</reference>